<comment type="caution">
    <text evidence="1">The sequence shown here is derived from an EMBL/GenBank/DDBJ whole genome shotgun (WGS) entry which is preliminary data.</text>
</comment>
<evidence type="ECO:0000313" key="2">
    <source>
        <dbReference type="Proteomes" id="UP000469159"/>
    </source>
</evidence>
<gene>
    <name evidence="1" type="ORF">GRI75_08275</name>
</gene>
<dbReference type="OrthoDB" id="7428487at2"/>
<organism evidence="1 2">
    <name type="scientific">Croceibacterium soli</name>
    <dbReference type="NCBI Taxonomy" id="1739690"/>
    <lineage>
        <taxon>Bacteria</taxon>
        <taxon>Pseudomonadati</taxon>
        <taxon>Pseudomonadota</taxon>
        <taxon>Alphaproteobacteria</taxon>
        <taxon>Sphingomonadales</taxon>
        <taxon>Erythrobacteraceae</taxon>
        <taxon>Croceibacterium</taxon>
    </lineage>
</organism>
<reference evidence="1 2" key="1">
    <citation type="submission" date="2019-12" db="EMBL/GenBank/DDBJ databases">
        <title>Genomic-based taxomic classification of the family Erythrobacteraceae.</title>
        <authorList>
            <person name="Xu L."/>
        </authorList>
    </citation>
    <scope>NUCLEOTIDE SEQUENCE [LARGE SCALE GENOMIC DNA]</scope>
    <source>
        <strain evidence="1 2">MCCC 1K02066</strain>
    </source>
</reference>
<proteinExistence type="predicted"/>
<dbReference type="EMBL" id="WTYK01000004">
    <property type="protein sequence ID" value="MXP41637.1"/>
    <property type="molecule type" value="Genomic_DNA"/>
</dbReference>
<protein>
    <recommendedName>
        <fullName evidence="3">WYL domain-containing protein</fullName>
    </recommendedName>
</protein>
<keyword evidence="2" id="KW-1185">Reference proteome</keyword>
<accession>A0A6I4UW20</accession>
<dbReference type="AlphaFoldDB" id="A0A6I4UW20"/>
<dbReference type="Proteomes" id="UP000469159">
    <property type="component" value="Unassembled WGS sequence"/>
</dbReference>
<evidence type="ECO:0008006" key="3">
    <source>
        <dbReference type="Google" id="ProtNLM"/>
    </source>
</evidence>
<dbReference type="PROSITE" id="PS52050">
    <property type="entry name" value="WYL"/>
    <property type="match status" value="1"/>
</dbReference>
<evidence type="ECO:0000313" key="1">
    <source>
        <dbReference type="EMBL" id="MXP41637.1"/>
    </source>
</evidence>
<sequence>MEAVAGKLLVTATYNGREMTLAPHTLILRHGEMYAGALNLDKTWRSDESPRLGYFKLAGLSDVTVTRKQFEPIAGFQDTVPQADDQLVLAVA</sequence>
<name>A0A6I4UW20_9SPHN</name>